<dbReference type="SMART" id="SM00220">
    <property type="entry name" value="S_TKc"/>
    <property type="match status" value="1"/>
</dbReference>
<dbReference type="InterPro" id="IPR008271">
    <property type="entry name" value="Ser/Thr_kinase_AS"/>
</dbReference>
<dbReference type="GO" id="GO:0004674">
    <property type="term" value="F:protein serine/threonine kinase activity"/>
    <property type="evidence" value="ECO:0000318"/>
    <property type="project" value="GO_Central"/>
</dbReference>
<gene>
    <name evidence="12" type="primary">LOC104586077</name>
</gene>
<keyword evidence="3" id="KW-0723">Serine/threonine-protein kinase</keyword>
<evidence type="ECO:0000256" key="1">
    <source>
        <dbReference type="ARBA" id="ARBA00009903"/>
    </source>
</evidence>
<dbReference type="GO" id="GO:0005524">
    <property type="term" value="F:ATP binding"/>
    <property type="evidence" value="ECO:0007669"/>
    <property type="project" value="UniProtKB-KW"/>
</dbReference>
<comment type="catalytic activity">
    <reaction evidence="9">
        <text>L-seryl-[protein] + ATP = O-phospho-L-seryl-[protein] + ADP + H(+)</text>
        <dbReference type="Rhea" id="RHEA:17989"/>
        <dbReference type="Rhea" id="RHEA-COMP:9863"/>
        <dbReference type="Rhea" id="RHEA-COMP:11604"/>
        <dbReference type="ChEBI" id="CHEBI:15378"/>
        <dbReference type="ChEBI" id="CHEBI:29999"/>
        <dbReference type="ChEBI" id="CHEBI:30616"/>
        <dbReference type="ChEBI" id="CHEBI:83421"/>
        <dbReference type="ChEBI" id="CHEBI:456216"/>
        <dbReference type="EC" id="2.7.11.1"/>
    </reaction>
</comment>
<dbReference type="Pfam" id="PF00069">
    <property type="entry name" value="Pkinase"/>
    <property type="match status" value="2"/>
</dbReference>
<dbReference type="Gene3D" id="3.30.200.20">
    <property type="entry name" value="Phosphorylase Kinase, domain 1"/>
    <property type="match status" value="1"/>
</dbReference>
<comment type="catalytic activity">
    <reaction evidence="8">
        <text>L-threonyl-[protein] + ATP = O-phospho-L-threonyl-[protein] + ADP + H(+)</text>
        <dbReference type="Rhea" id="RHEA:46608"/>
        <dbReference type="Rhea" id="RHEA-COMP:11060"/>
        <dbReference type="Rhea" id="RHEA-COMP:11605"/>
        <dbReference type="ChEBI" id="CHEBI:15378"/>
        <dbReference type="ChEBI" id="CHEBI:30013"/>
        <dbReference type="ChEBI" id="CHEBI:30616"/>
        <dbReference type="ChEBI" id="CHEBI:61977"/>
        <dbReference type="ChEBI" id="CHEBI:456216"/>
        <dbReference type="EC" id="2.7.11.1"/>
    </reaction>
</comment>
<evidence type="ECO:0000256" key="3">
    <source>
        <dbReference type="ARBA" id="ARBA00022527"/>
    </source>
</evidence>
<dbReference type="RefSeq" id="XP_010241491.1">
    <property type="nucleotide sequence ID" value="XM_010243189.2"/>
</dbReference>
<dbReference type="PANTHER" id="PTHR45637">
    <property type="entry name" value="FLIPPASE KINASE 1-RELATED"/>
    <property type="match status" value="1"/>
</dbReference>
<evidence type="ECO:0000256" key="9">
    <source>
        <dbReference type="ARBA" id="ARBA00048679"/>
    </source>
</evidence>
<dbReference type="STRING" id="4432.A0A1U7Z400"/>
<dbReference type="GO" id="GO:0005886">
    <property type="term" value="C:plasma membrane"/>
    <property type="evidence" value="ECO:0000318"/>
    <property type="project" value="GO_Central"/>
</dbReference>
<dbReference type="GeneID" id="104586077"/>
<dbReference type="InterPro" id="IPR011009">
    <property type="entry name" value="Kinase-like_dom_sf"/>
</dbReference>
<dbReference type="Gene3D" id="1.10.510.10">
    <property type="entry name" value="Transferase(Phosphotransferase) domain 1"/>
    <property type="match status" value="2"/>
</dbReference>
<evidence type="ECO:0000256" key="5">
    <source>
        <dbReference type="ARBA" id="ARBA00022741"/>
    </source>
</evidence>
<dbReference type="EC" id="2.7.11.1" evidence="2"/>
<dbReference type="GO" id="GO:0005737">
    <property type="term" value="C:cytoplasm"/>
    <property type="evidence" value="ECO:0000318"/>
    <property type="project" value="GO_Central"/>
</dbReference>
<dbReference type="FunFam" id="1.10.510.10:FF:000312">
    <property type="entry name" value="Serine/threonine-protein kinase OXI1"/>
    <property type="match status" value="1"/>
</dbReference>
<keyword evidence="11" id="KW-1185">Reference proteome</keyword>
<name>A0A1U7Z400_NELNU</name>
<accession>A0A1U7Z400</accession>
<dbReference type="eggNOG" id="KOG0610">
    <property type="taxonomic scope" value="Eukaryota"/>
</dbReference>
<dbReference type="PROSITE" id="PS50011">
    <property type="entry name" value="PROTEIN_KINASE_DOM"/>
    <property type="match status" value="1"/>
</dbReference>
<dbReference type="InterPro" id="IPR000961">
    <property type="entry name" value="AGC-kinase_C"/>
</dbReference>
<evidence type="ECO:0000313" key="11">
    <source>
        <dbReference type="Proteomes" id="UP000189703"/>
    </source>
</evidence>
<feature type="region of interest" description="Disordered" evidence="10">
    <location>
        <begin position="218"/>
        <end position="241"/>
    </location>
</feature>
<dbReference type="PROSITE" id="PS51285">
    <property type="entry name" value="AGC_KINASE_CTER"/>
    <property type="match status" value="1"/>
</dbReference>
<dbReference type="OMA" id="QPIMETP"/>
<evidence type="ECO:0000256" key="10">
    <source>
        <dbReference type="SAM" id="MobiDB-lite"/>
    </source>
</evidence>
<protein>
    <recommendedName>
        <fullName evidence="2">non-specific serine/threonine protein kinase</fullName>
        <ecNumber evidence="2">2.7.11.1</ecNumber>
    </recommendedName>
</protein>
<organism evidence="11 12">
    <name type="scientific">Nelumbo nucifera</name>
    <name type="common">Sacred lotus</name>
    <dbReference type="NCBI Taxonomy" id="4432"/>
    <lineage>
        <taxon>Eukaryota</taxon>
        <taxon>Viridiplantae</taxon>
        <taxon>Streptophyta</taxon>
        <taxon>Embryophyta</taxon>
        <taxon>Tracheophyta</taxon>
        <taxon>Spermatophyta</taxon>
        <taxon>Magnoliopsida</taxon>
        <taxon>Proteales</taxon>
        <taxon>Nelumbonaceae</taxon>
        <taxon>Nelumbo</taxon>
    </lineage>
</organism>
<feature type="region of interest" description="Disordered" evidence="10">
    <location>
        <begin position="401"/>
        <end position="425"/>
    </location>
</feature>
<keyword evidence="7" id="KW-0067">ATP-binding</keyword>
<evidence type="ECO:0000313" key="12">
    <source>
        <dbReference type="RefSeq" id="XP_010241491.1"/>
    </source>
</evidence>
<dbReference type="PROSITE" id="PS00108">
    <property type="entry name" value="PROTEIN_KINASE_ST"/>
    <property type="match status" value="1"/>
</dbReference>
<dbReference type="FunCoup" id="A0A1U7Z400">
    <property type="interactions" value="121"/>
</dbReference>
<keyword evidence="6" id="KW-0418">Kinase</keyword>
<reference evidence="12" key="1">
    <citation type="submission" date="2025-08" db="UniProtKB">
        <authorList>
            <consortium name="RefSeq"/>
        </authorList>
    </citation>
    <scope>IDENTIFICATION</scope>
</reference>
<dbReference type="SUPFAM" id="SSF56112">
    <property type="entry name" value="Protein kinase-like (PK-like)"/>
    <property type="match status" value="1"/>
</dbReference>
<dbReference type="AlphaFoldDB" id="A0A1U7Z400"/>
<dbReference type="OrthoDB" id="432483at2759"/>
<feature type="compositionally biased region" description="Polar residues" evidence="10">
    <location>
        <begin position="416"/>
        <end position="425"/>
    </location>
</feature>
<sequence length="425" mass="48395">MSSLNLQELKVLSVVGRGAKSVVFVVRNEAASSREILALKVIYKTSIQIESTNKKRSEDRDGGYRRIMFEREALKQFNHPLLPKLRGLFATNKFDGFVMDYCSGGDLNSLRKRQTEKMFSEEVIRFYASELVLALEYLHGLGIVYRDLKPENIVIQETGHLMLVDFDLSTRLSSKFRKSPRIPQPTPTRSETLTVRGSLKQKFSPSFLFRCNSGISGDDSVSPVETRVNPEPEESVSVDGKSNSFVGTEEYVSPEVILGNGHDFAVDWWGLGVVLYEMLYGRTPFRGSNRKETFFRILTKEPELIGEQTSLRDLIRKLLEKDPTKRISLERIKGHDFFRGLDWKSVLQISRPPFIPAVWKEEVEGKGIDVEMFVSGHFCGANLEKENYSVNFNKEKNANGYEKSGDTRKYEDLKDSSGTTQFSTF</sequence>
<evidence type="ECO:0000256" key="6">
    <source>
        <dbReference type="ARBA" id="ARBA00022777"/>
    </source>
</evidence>
<proteinExistence type="inferred from homology"/>
<feature type="compositionally biased region" description="Basic and acidic residues" evidence="10">
    <location>
        <begin position="401"/>
        <end position="415"/>
    </location>
</feature>
<evidence type="ECO:0000256" key="4">
    <source>
        <dbReference type="ARBA" id="ARBA00022679"/>
    </source>
</evidence>
<keyword evidence="5" id="KW-0547">Nucleotide-binding</keyword>
<evidence type="ECO:0000256" key="7">
    <source>
        <dbReference type="ARBA" id="ARBA00022840"/>
    </source>
</evidence>
<comment type="similarity">
    <text evidence="1">Belongs to the protein kinase superfamily. AGC Ser/Thr protein kinase family.</text>
</comment>
<dbReference type="FunFam" id="1.10.510.10:FF:000294">
    <property type="entry name" value="Serine/threonine-protein kinase OXI1"/>
    <property type="match status" value="1"/>
</dbReference>
<dbReference type="GO" id="GO:0005634">
    <property type="term" value="C:nucleus"/>
    <property type="evidence" value="ECO:0000318"/>
    <property type="project" value="GO_Central"/>
</dbReference>
<keyword evidence="4" id="KW-0808">Transferase</keyword>
<evidence type="ECO:0000256" key="2">
    <source>
        <dbReference type="ARBA" id="ARBA00012513"/>
    </source>
</evidence>
<dbReference type="Proteomes" id="UP000189703">
    <property type="component" value="Unplaced"/>
</dbReference>
<evidence type="ECO:0000256" key="8">
    <source>
        <dbReference type="ARBA" id="ARBA00047899"/>
    </source>
</evidence>
<dbReference type="KEGG" id="nnu:104586077"/>
<dbReference type="InterPro" id="IPR000719">
    <property type="entry name" value="Prot_kinase_dom"/>
</dbReference>